<name>A0A8S3Z9D9_9EUPU</name>
<accession>A0A8S3Z9D9</accession>
<proteinExistence type="predicted"/>
<keyword evidence="1" id="KW-1133">Transmembrane helix</keyword>
<reference evidence="2" key="1">
    <citation type="submission" date="2021-04" db="EMBL/GenBank/DDBJ databases">
        <authorList>
            <consortium name="Molecular Ecology Group"/>
        </authorList>
    </citation>
    <scope>NUCLEOTIDE SEQUENCE</scope>
</reference>
<sequence>RWIQYIIILNFLVLLLHFLNCCLWVEIVSLFCLLTKLLYTIILYYYSFIMYSKHF</sequence>
<dbReference type="EMBL" id="CAJHNH020002275">
    <property type="protein sequence ID" value="CAG5126174.1"/>
    <property type="molecule type" value="Genomic_DNA"/>
</dbReference>
<feature type="non-terminal residue" evidence="2">
    <location>
        <position position="1"/>
    </location>
</feature>
<feature type="transmembrane region" description="Helical" evidence="1">
    <location>
        <begin position="7"/>
        <end position="27"/>
    </location>
</feature>
<keyword evidence="3" id="KW-1185">Reference proteome</keyword>
<organism evidence="2 3">
    <name type="scientific">Candidula unifasciata</name>
    <dbReference type="NCBI Taxonomy" id="100452"/>
    <lineage>
        <taxon>Eukaryota</taxon>
        <taxon>Metazoa</taxon>
        <taxon>Spiralia</taxon>
        <taxon>Lophotrochozoa</taxon>
        <taxon>Mollusca</taxon>
        <taxon>Gastropoda</taxon>
        <taxon>Heterobranchia</taxon>
        <taxon>Euthyneura</taxon>
        <taxon>Panpulmonata</taxon>
        <taxon>Eupulmonata</taxon>
        <taxon>Stylommatophora</taxon>
        <taxon>Helicina</taxon>
        <taxon>Helicoidea</taxon>
        <taxon>Geomitridae</taxon>
        <taxon>Candidula</taxon>
    </lineage>
</organism>
<gene>
    <name evidence="2" type="ORF">CUNI_LOCUS11732</name>
</gene>
<evidence type="ECO:0000313" key="2">
    <source>
        <dbReference type="EMBL" id="CAG5126174.1"/>
    </source>
</evidence>
<evidence type="ECO:0000256" key="1">
    <source>
        <dbReference type="SAM" id="Phobius"/>
    </source>
</evidence>
<feature type="transmembrane region" description="Helical" evidence="1">
    <location>
        <begin position="33"/>
        <end position="51"/>
    </location>
</feature>
<protein>
    <submittedName>
        <fullName evidence="2">Uncharacterized protein</fullName>
    </submittedName>
</protein>
<evidence type="ECO:0000313" key="3">
    <source>
        <dbReference type="Proteomes" id="UP000678393"/>
    </source>
</evidence>
<feature type="non-terminal residue" evidence="2">
    <location>
        <position position="55"/>
    </location>
</feature>
<dbReference type="AlphaFoldDB" id="A0A8S3Z9D9"/>
<keyword evidence="1" id="KW-0812">Transmembrane</keyword>
<keyword evidence="1" id="KW-0472">Membrane</keyword>
<comment type="caution">
    <text evidence="2">The sequence shown here is derived from an EMBL/GenBank/DDBJ whole genome shotgun (WGS) entry which is preliminary data.</text>
</comment>
<dbReference type="Proteomes" id="UP000678393">
    <property type="component" value="Unassembled WGS sequence"/>
</dbReference>